<keyword evidence="2" id="KW-1185">Reference proteome</keyword>
<dbReference type="Proteomes" id="UP000290243">
    <property type="component" value="Chromosome"/>
</dbReference>
<dbReference type="EMBL" id="LR215037">
    <property type="protein sequence ID" value="VEU75722.1"/>
    <property type="molecule type" value="Genomic_DNA"/>
</dbReference>
<gene>
    <name evidence="1" type="ORF">NCTC10168_00656</name>
</gene>
<name>A0A449B556_9BACT</name>
<accession>A0A449B556</accession>
<protein>
    <submittedName>
        <fullName evidence="1">Protein of uncharacterized function (DUF2714)</fullName>
    </submittedName>
</protein>
<dbReference type="Pfam" id="PF10896">
    <property type="entry name" value="DUF2714"/>
    <property type="match status" value="1"/>
</dbReference>
<evidence type="ECO:0000313" key="1">
    <source>
        <dbReference type="EMBL" id="VEU75722.1"/>
    </source>
</evidence>
<sequence>MKKDNIKNNSDSIEFFDMYSYYEKAKNSNTIINFEKLIATVLFKNKIGFESEAYNLFVSNIIDTKKNREDFIFENFVISFDVQQKFALDALVPSLKANESNYVNAFDLTKSDEKELNEFLKTYNETINEWLLKSWFVEIMPGIIMYISKNTNKYKLLFSKNWISKINNAIN</sequence>
<dbReference type="KEGG" id="mmau:NCTC10168_00656"/>
<reference evidence="1 2" key="1">
    <citation type="submission" date="2019-01" db="EMBL/GenBank/DDBJ databases">
        <authorList>
            <consortium name="Pathogen Informatics"/>
        </authorList>
    </citation>
    <scope>NUCLEOTIDE SEQUENCE [LARGE SCALE GENOMIC DNA]</scope>
    <source>
        <strain evidence="1 2">NCTC10168</strain>
    </source>
</reference>
<dbReference type="InterPro" id="IPR021222">
    <property type="entry name" value="DUF2714"/>
</dbReference>
<proteinExistence type="predicted"/>
<evidence type="ECO:0000313" key="2">
    <source>
        <dbReference type="Proteomes" id="UP000290243"/>
    </source>
</evidence>
<dbReference type="OrthoDB" id="398973at2"/>
<organism evidence="1 2">
    <name type="scientific">Mycoplasmopsis maculosa</name>
    <dbReference type="NCBI Taxonomy" id="114885"/>
    <lineage>
        <taxon>Bacteria</taxon>
        <taxon>Bacillati</taxon>
        <taxon>Mycoplasmatota</taxon>
        <taxon>Mycoplasmoidales</taxon>
        <taxon>Metamycoplasmataceae</taxon>
        <taxon>Mycoplasmopsis</taxon>
    </lineage>
</organism>
<dbReference type="AlphaFoldDB" id="A0A449B556"/>
<dbReference type="RefSeq" id="WP_129647294.1">
    <property type="nucleotide sequence ID" value="NZ_LR215037.1"/>
</dbReference>